<dbReference type="EMBL" id="AP025316">
    <property type="protein sequence ID" value="BDD12010.1"/>
    <property type="molecule type" value="Genomic_DNA"/>
</dbReference>
<dbReference type="InterPro" id="IPR036940">
    <property type="entry name" value="PI3/4_kinase_cat_sf"/>
</dbReference>
<proteinExistence type="predicted"/>
<accession>A0AAU9DLF8</accession>
<dbReference type="KEGG" id="fax:FUAX_44420"/>
<dbReference type="AlphaFoldDB" id="A0AAU9DLF8"/>
<evidence type="ECO:0000313" key="1">
    <source>
        <dbReference type="EMBL" id="BDD12010.1"/>
    </source>
</evidence>
<keyword evidence="1" id="KW-0614">Plasmid</keyword>
<evidence type="ECO:0000313" key="2">
    <source>
        <dbReference type="Proteomes" id="UP001348817"/>
    </source>
</evidence>
<protein>
    <submittedName>
        <fullName evidence="1">Uncharacterized protein</fullName>
    </submittedName>
</protein>
<organism evidence="1 2">
    <name type="scientific">Fulvitalea axinellae</name>
    <dbReference type="NCBI Taxonomy" id="1182444"/>
    <lineage>
        <taxon>Bacteria</taxon>
        <taxon>Pseudomonadati</taxon>
        <taxon>Bacteroidota</taxon>
        <taxon>Cytophagia</taxon>
        <taxon>Cytophagales</taxon>
        <taxon>Persicobacteraceae</taxon>
        <taxon>Fulvitalea</taxon>
    </lineage>
</organism>
<geneLocation type="plasmid" evidence="1 2">
    <name>pFA2</name>
</geneLocation>
<reference evidence="1 2" key="1">
    <citation type="submission" date="2021-12" db="EMBL/GenBank/DDBJ databases">
        <title>Genome sequencing of bacteria with rrn-lacking chromosome and rrn-plasmid.</title>
        <authorList>
            <person name="Anda M."/>
            <person name="Iwasaki W."/>
        </authorList>
    </citation>
    <scope>NUCLEOTIDE SEQUENCE [LARGE SCALE GENOMIC DNA]</scope>
    <source>
        <strain evidence="1 2">DSM 100852</strain>
        <plasmid evidence="1 2">pFA2</plasmid>
    </source>
</reference>
<dbReference type="Proteomes" id="UP001348817">
    <property type="component" value="Plasmid pFA2"/>
</dbReference>
<dbReference type="Gene3D" id="1.10.1070.11">
    <property type="entry name" value="Phosphatidylinositol 3-/4-kinase, catalytic domain"/>
    <property type="match status" value="1"/>
</dbReference>
<name>A0AAU9DLF8_9BACT</name>
<gene>
    <name evidence="1" type="ORF">FUAX_44420</name>
</gene>
<sequence>MAGLSKPPPGTPIQRMIGSEDFLALAPVGGLVSKEKVWVKIGKAIQDLERFKKADVRLSDPAFSIADKQMRQQENLARQMGALFNMERLIYQYFGYVDYEMYKEREPEEHTLLALLDDIEDSWEELVREKGNIPFPSNQMRGFGADTPELMDIKKQINPEELLSSHMTLTIGENACSPEKARSFLWRILMTETGTELLIKLKSELGRARKSIDLHFVPGTVPYFPWGATALEYNGRRRQGTIPCNFSYMGKDSRFALKKQGAMRGMTQYSPHPFYPLLTGQLGEALACLTAPGLTDYITRYASDTYTNMRDELGIPAPGKNASIVANPLTEIPLRPKRKLTDKAEEAFFVIDQESESDMTPWTIGQKEAPAMEWDGPGWLKPPTDTSGKADWRVFFAEPESDLALADVYHAGKPRHGSYGRVHFIPCGPHQAAVKLLVDFRFDREPEKEIFAAGLVRMLGRNVTAPRGRLLESDSPEVETLYGKVRGGIKGFAGLPQEQMAPDMVMTEQSLKDMELSFDSSRFQRHQFIAIHWDLCPGKTPNQIGTVIKESMNKDPHDPQLDSRRIHPEMFKHEYHTPLLQDRHYMEALGELYLLDIVIGNFDRFGAFYHASNMLYDTDTHFIHGIDQNVGYLNTNRMLNFLLYEGDDRKPKGLKLTGYSLSDAKAILNKPVPDEKAVAEFCSKMESIMRKLLSKFIQDFLKAPTEPTYLIERFWRLDGVRGASTPDCASFQYGFAKALFNLTGKAGMLESMARFKFKNIQNEAEFVLRMIRLAIGLASLPPVEKTCQALEKARLYAASKPESKITEHPLFVGSSGATASPSK</sequence>
<keyword evidence="2" id="KW-1185">Reference proteome</keyword>